<dbReference type="Gene3D" id="3.10.290.10">
    <property type="entry name" value="RNA-binding S4 domain"/>
    <property type="match status" value="1"/>
</dbReference>
<comment type="function">
    <text evidence="5">Responsible for synthesis of pseudouridine from uracil.</text>
</comment>
<dbReference type="CDD" id="cd00165">
    <property type="entry name" value="S4"/>
    <property type="match status" value="1"/>
</dbReference>
<dbReference type="GO" id="GO:0140098">
    <property type="term" value="F:catalytic activity, acting on RNA"/>
    <property type="evidence" value="ECO:0007669"/>
    <property type="project" value="UniProtKB-ARBA"/>
</dbReference>
<dbReference type="EC" id="5.4.99.-" evidence="5"/>
<dbReference type="Pfam" id="PF00849">
    <property type="entry name" value="PseudoU_synth_2"/>
    <property type="match status" value="1"/>
</dbReference>
<comment type="similarity">
    <text evidence="1 5">Belongs to the pseudouridine synthase RluA family.</text>
</comment>
<evidence type="ECO:0000256" key="2">
    <source>
        <dbReference type="ARBA" id="ARBA00023235"/>
    </source>
</evidence>
<dbReference type="InterPro" id="IPR050188">
    <property type="entry name" value="RluA_PseudoU_synthase"/>
</dbReference>
<dbReference type="InterPro" id="IPR006145">
    <property type="entry name" value="PsdUridine_synth_RsuA/RluA"/>
</dbReference>
<feature type="domain" description="Pseudouridine synthase RsuA/RluA-like" evidence="6">
    <location>
        <begin position="93"/>
        <end position="250"/>
    </location>
</feature>
<evidence type="ECO:0000259" key="6">
    <source>
        <dbReference type="Pfam" id="PF00849"/>
    </source>
</evidence>
<dbReference type="PANTHER" id="PTHR21600">
    <property type="entry name" value="MITOCHONDRIAL RNA PSEUDOURIDINE SYNTHASE"/>
    <property type="match status" value="1"/>
</dbReference>
<dbReference type="SUPFAM" id="SSF55174">
    <property type="entry name" value="Alpha-L RNA-binding motif"/>
    <property type="match status" value="1"/>
</dbReference>
<dbReference type="PANTHER" id="PTHR21600:SF87">
    <property type="entry name" value="RNA PSEUDOURIDYLATE SYNTHASE DOMAIN-CONTAINING PROTEIN 1"/>
    <property type="match status" value="1"/>
</dbReference>
<dbReference type="EMBL" id="DSOK01000305">
    <property type="protein sequence ID" value="HEN15977.1"/>
    <property type="molecule type" value="Genomic_DNA"/>
</dbReference>
<organism evidence="7">
    <name type="scientific">Schlesneria paludicola</name>
    <dbReference type="NCBI Taxonomy" id="360056"/>
    <lineage>
        <taxon>Bacteria</taxon>
        <taxon>Pseudomonadati</taxon>
        <taxon>Planctomycetota</taxon>
        <taxon>Planctomycetia</taxon>
        <taxon>Planctomycetales</taxon>
        <taxon>Planctomycetaceae</taxon>
        <taxon>Schlesneria</taxon>
    </lineage>
</organism>
<name>A0A7C2PHR3_9PLAN</name>
<dbReference type="PROSITE" id="PS50889">
    <property type="entry name" value="S4"/>
    <property type="match status" value="1"/>
</dbReference>
<dbReference type="SUPFAM" id="SSF55120">
    <property type="entry name" value="Pseudouridine synthase"/>
    <property type="match status" value="1"/>
</dbReference>
<dbReference type="GO" id="GO:0000455">
    <property type="term" value="P:enzyme-directed rRNA pseudouridine synthesis"/>
    <property type="evidence" value="ECO:0007669"/>
    <property type="project" value="TreeGrafter"/>
</dbReference>
<dbReference type="InterPro" id="IPR006225">
    <property type="entry name" value="PsdUridine_synth_RluC/D"/>
</dbReference>
<evidence type="ECO:0000256" key="3">
    <source>
        <dbReference type="PIRSR" id="PIRSR606225-1"/>
    </source>
</evidence>
<gene>
    <name evidence="7" type="ORF">ENQ76_10980</name>
</gene>
<proteinExistence type="inferred from homology"/>
<dbReference type="InterPro" id="IPR036986">
    <property type="entry name" value="S4_RNA-bd_sf"/>
</dbReference>
<feature type="active site" evidence="3">
    <location>
        <position position="142"/>
    </location>
</feature>
<protein>
    <recommendedName>
        <fullName evidence="5">Pseudouridine synthase</fullName>
        <ecNumber evidence="5">5.4.99.-</ecNumber>
    </recommendedName>
</protein>
<comment type="caution">
    <text evidence="7">The sequence shown here is derived from an EMBL/GenBank/DDBJ whole genome shotgun (WGS) entry which is preliminary data.</text>
</comment>
<dbReference type="NCBIfam" id="TIGR00005">
    <property type="entry name" value="rluA_subfam"/>
    <property type="match status" value="1"/>
</dbReference>
<evidence type="ECO:0000256" key="4">
    <source>
        <dbReference type="PROSITE-ProRule" id="PRU00182"/>
    </source>
</evidence>
<dbReference type="CDD" id="cd02869">
    <property type="entry name" value="PseudoU_synth_RluA_like"/>
    <property type="match status" value="1"/>
</dbReference>
<keyword evidence="2 5" id="KW-0413">Isomerase</keyword>
<sequence length="332" mass="36779">MIDAPYRATLTVEKHLSGVRIDTFLAKHFRSYTSWRMHRLVRAGQVTLNGEPADPPRRVFTGQTVTVRLIEPPDDLMPAESIPLRIVFEDEWLIVVDKPPGLIVHPCGERPRGTLTNAVQWHLDQIAAVKGLLKPGVVHRLDRDTSGLIAVAKDHLSHRLLATQFERGRVAKGYVALVEGVIQCDSGVIDLPIGRVRGCSSALMTTRADALDARPSRTAYEVLERLPTHTLVKAKPRTGRLHQIRVHLAAIGHPVVGDEYYAPHGELKPPRPPLLPDGTRPGPPISPFIPRHALHAAELSFTHPISGEWMTFTAGLPEDMRLAVNAVRELRL</sequence>
<dbReference type="Gene3D" id="3.30.2350.10">
    <property type="entry name" value="Pseudouridine synthase"/>
    <property type="match status" value="1"/>
</dbReference>
<dbReference type="GO" id="GO:0003723">
    <property type="term" value="F:RNA binding"/>
    <property type="evidence" value="ECO:0007669"/>
    <property type="project" value="UniProtKB-KW"/>
</dbReference>
<evidence type="ECO:0000256" key="1">
    <source>
        <dbReference type="ARBA" id="ARBA00010876"/>
    </source>
</evidence>
<evidence type="ECO:0000256" key="5">
    <source>
        <dbReference type="RuleBase" id="RU362028"/>
    </source>
</evidence>
<dbReference type="GO" id="GO:0009982">
    <property type="term" value="F:pseudouridine synthase activity"/>
    <property type="evidence" value="ECO:0007669"/>
    <property type="project" value="InterPro"/>
</dbReference>
<reference evidence="7" key="1">
    <citation type="journal article" date="2020" name="mSystems">
        <title>Genome- and Community-Level Interaction Insights into Carbon Utilization and Element Cycling Functions of Hydrothermarchaeota in Hydrothermal Sediment.</title>
        <authorList>
            <person name="Zhou Z."/>
            <person name="Liu Y."/>
            <person name="Xu W."/>
            <person name="Pan J."/>
            <person name="Luo Z.H."/>
            <person name="Li M."/>
        </authorList>
    </citation>
    <scope>NUCLEOTIDE SEQUENCE [LARGE SCALE GENOMIC DNA]</scope>
    <source>
        <strain evidence="7">SpSt-339</strain>
    </source>
</reference>
<keyword evidence="4" id="KW-0694">RNA-binding</keyword>
<evidence type="ECO:0000313" key="7">
    <source>
        <dbReference type="EMBL" id="HEN15977.1"/>
    </source>
</evidence>
<comment type="catalytic activity">
    <reaction evidence="5">
        <text>a uridine in RNA = a pseudouridine in RNA</text>
        <dbReference type="Rhea" id="RHEA:48348"/>
        <dbReference type="Rhea" id="RHEA-COMP:12068"/>
        <dbReference type="Rhea" id="RHEA-COMP:12069"/>
        <dbReference type="ChEBI" id="CHEBI:65314"/>
        <dbReference type="ChEBI" id="CHEBI:65315"/>
    </reaction>
</comment>
<accession>A0A7C2PHR3</accession>
<dbReference type="AlphaFoldDB" id="A0A7C2PHR3"/>
<dbReference type="InterPro" id="IPR020103">
    <property type="entry name" value="PsdUridine_synth_cat_dom_sf"/>
</dbReference>